<organism evidence="5 6">
    <name type="scientific">Sphaerisporangium aureirubrum</name>
    <dbReference type="NCBI Taxonomy" id="1544736"/>
    <lineage>
        <taxon>Bacteria</taxon>
        <taxon>Bacillati</taxon>
        <taxon>Actinomycetota</taxon>
        <taxon>Actinomycetes</taxon>
        <taxon>Streptosporangiales</taxon>
        <taxon>Streptosporangiaceae</taxon>
        <taxon>Sphaerisporangium</taxon>
    </lineage>
</organism>
<evidence type="ECO:0000256" key="2">
    <source>
        <dbReference type="ARBA" id="ARBA00023125"/>
    </source>
</evidence>
<sequence length="335" mass="37785">MLDTSMVRLDEVPVRERFDFWWEAVARSVVSVDAVSEQASDFWAEMSMVDLGVARLSRVRCAPFEARRSASMIRRSDPGLYQLSLTVRGRSGIRQLHREAALAPTDLLLYDTSRPFHAWVSPPRRRTGGRGRNVSDGLILQFPHDVLGLPSSSVERLLAVRIPGRRGVGALLRTMLWQLASRFDRPTPADLVRVSGILLDLVTALLAHELEVEAAPALRDPDQVLILRMQAFIEERLDDAALSPALVAAAHHVSLRHLHKLFQSQGLTVCGWIRRRRLERCRRDLADPLMDAMPIRAVAARWGFPSDSHFNRIFRTTFGEPPAAYRRRNREPAAG</sequence>
<evidence type="ECO:0000259" key="4">
    <source>
        <dbReference type="PROSITE" id="PS01124"/>
    </source>
</evidence>
<reference evidence="6" key="1">
    <citation type="journal article" date="2019" name="Int. J. Syst. Evol. Microbiol.">
        <title>The Global Catalogue of Microorganisms (GCM) 10K type strain sequencing project: providing services to taxonomists for standard genome sequencing and annotation.</title>
        <authorList>
            <consortium name="The Broad Institute Genomics Platform"/>
            <consortium name="The Broad Institute Genome Sequencing Center for Infectious Disease"/>
            <person name="Wu L."/>
            <person name="Ma J."/>
        </authorList>
    </citation>
    <scope>NUCLEOTIDE SEQUENCE [LARGE SCALE GENOMIC DNA]</scope>
    <source>
        <strain evidence="6">JCM 30346</strain>
    </source>
</reference>
<dbReference type="InterPro" id="IPR050204">
    <property type="entry name" value="AraC_XylS_family_regulators"/>
</dbReference>
<dbReference type="Gene3D" id="1.10.10.60">
    <property type="entry name" value="Homeodomain-like"/>
    <property type="match status" value="1"/>
</dbReference>
<dbReference type="SMART" id="SM00342">
    <property type="entry name" value="HTH_ARAC"/>
    <property type="match status" value="1"/>
</dbReference>
<evidence type="ECO:0000256" key="3">
    <source>
        <dbReference type="ARBA" id="ARBA00023163"/>
    </source>
</evidence>
<dbReference type="InterPro" id="IPR018060">
    <property type="entry name" value="HTH_AraC"/>
</dbReference>
<keyword evidence="1" id="KW-0805">Transcription regulation</keyword>
<comment type="caution">
    <text evidence="5">The sequence shown here is derived from an EMBL/GenBank/DDBJ whole genome shotgun (WGS) entry which is preliminary data.</text>
</comment>
<name>A0ABW1NPD7_9ACTN</name>
<gene>
    <name evidence="5" type="ORF">ACFP1K_25815</name>
</gene>
<dbReference type="EMBL" id="JBHSRF010000045">
    <property type="protein sequence ID" value="MFC6084602.1"/>
    <property type="molecule type" value="Genomic_DNA"/>
</dbReference>
<accession>A0ABW1NPD7</accession>
<evidence type="ECO:0000313" key="6">
    <source>
        <dbReference type="Proteomes" id="UP001596137"/>
    </source>
</evidence>
<dbReference type="Pfam" id="PF14525">
    <property type="entry name" value="AraC_binding_2"/>
    <property type="match status" value="1"/>
</dbReference>
<evidence type="ECO:0000256" key="1">
    <source>
        <dbReference type="ARBA" id="ARBA00023015"/>
    </source>
</evidence>
<evidence type="ECO:0000313" key="5">
    <source>
        <dbReference type="EMBL" id="MFC6084602.1"/>
    </source>
</evidence>
<protein>
    <submittedName>
        <fullName evidence="5">Helix-turn-helix domain-containing protein</fullName>
    </submittedName>
</protein>
<feature type="domain" description="HTH araC/xylS-type" evidence="4">
    <location>
        <begin position="227"/>
        <end position="328"/>
    </location>
</feature>
<dbReference type="PANTHER" id="PTHR46796:SF6">
    <property type="entry name" value="ARAC SUBFAMILY"/>
    <property type="match status" value="1"/>
</dbReference>
<dbReference type="InterPro" id="IPR020449">
    <property type="entry name" value="Tscrpt_reg_AraC-type_HTH"/>
</dbReference>
<dbReference type="PANTHER" id="PTHR46796">
    <property type="entry name" value="HTH-TYPE TRANSCRIPTIONAL ACTIVATOR RHAS-RELATED"/>
    <property type="match status" value="1"/>
</dbReference>
<dbReference type="InterPro" id="IPR035418">
    <property type="entry name" value="AraC-bd_2"/>
</dbReference>
<dbReference type="PRINTS" id="PR00032">
    <property type="entry name" value="HTHARAC"/>
</dbReference>
<dbReference type="RefSeq" id="WP_380757835.1">
    <property type="nucleotide sequence ID" value="NZ_JBHSRF010000045.1"/>
</dbReference>
<dbReference type="InterPro" id="IPR009057">
    <property type="entry name" value="Homeodomain-like_sf"/>
</dbReference>
<keyword evidence="6" id="KW-1185">Reference proteome</keyword>
<dbReference type="Proteomes" id="UP001596137">
    <property type="component" value="Unassembled WGS sequence"/>
</dbReference>
<keyword evidence="2" id="KW-0238">DNA-binding</keyword>
<dbReference type="SUPFAM" id="SSF46689">
    <property type="entry name" value="Homeodomain-like"/>
    <property type="match status" value="1"/>
</dbReference>
<keyword evidence="3" id="KW-0804">Transcription</keyword>
<dbReference type="PROSITE" id="PS01124">
    <property type="entry name" value="HTH_ARAC_FAMILY_2"/>
    <property type="match status" value="1"/>
</dbReference>
<dbReference type="Pfam" id="PF12833">
    <property type="entry name" value="HTH_18"/>
    <property type="match status" value="1"/>
</dbReference>
<proteinExistence type="predicted"/>